<sequence length="330" mass="35537">MMTNQEDKEFLLAQREPGRRGRRGPGVDSVLAAQETRQLFAWKRPLLSPPAKKGRGCRFLICGAARVLSPSSSPNTSAVVSDEEYGAVGGASPAKRAKRATKNIVSPALAATLDQTQADRSFRDIRADEAARCLGQNVEELNINRSSIRRQTLETSCGHGLKIREEFRSGNSAGGPLGGQAVMDLTTKEHVDRLPIIISGDWRRPTARRPQVGKVAGGESMAAAVVSALETWGGRGSGSRDVLRHHGIQPPAAETGPVSSSNRNGEKPAAFRLSSPYPGAGGTCGVRPCSWVFPIARASALQTLSPKPHGRASTERTSGRESWWRKWRLF</sequence>
<comment type="caution">
    <text evidence="2">The sequence shown here is derived from an EMBL/GenBank/DDBJ whole genome shotgun (WGS) entry which is preliminary data.</text>
</comment>
<reference evidence="2" key="1">
    <citation type="submission" date="2020-07" db="EMBL/GenBank/DDBJ databases">
        <title>The High-quality genome of the commercially important snow crab, Chionoecetes opilio.</title>
        <authorList>
            <person name="Jeong J.-H."/>
            <person name="Ryu S."/>
        </authorList>
    </citation>
    <scope>NUCLEOTIDE SEQUENCE</scope>
    <source>
        <strain evidence="2">MADBK_172401_WGS</strain>
        <tissue evidence="2">Digestive gland</tissue>
    </source>
</reference>
<dbReference type="EMBL" id="JACEEZ010019621">
    <property type="protein sequence ID" value="KAG0715541.1"/>
    <property type="molecule type" value="Genomic_DNA"/>
</dbReference>
<dbReference type="Proteomes" id="UP000770661">
    <property type="component" value="Unassembled WGS sequence"/>
</dbReference>
<organism evidence="2 3">
    <name type="scientific">Chionoecetes opilio</name>
    <name type="common">Atlantic snow crab</name>
    <name type="synonym">Cancer opilio</name>
    <dbReference type="NCBI Taxonomy" id="41210"/>
    <lineage>
        <taxon>Eukaryota</taxon>
        <taxon>Metazoa</taxon>
        <taxon>Ecdysozoa</taxon>
        <taxon>Arthropoda</taxon>
        <taxon>Crustacea</taxon>
        <taxon>Multicrustacea</taxon>
        <taxon>Malacostraca</taxon>
        <taxon>Eumalacostraca</taxon>
        <taxon>Eucarida</taxon>
        <taxon>Decapoda</taxon>
        <taxon>Pleocyemata</taxon>
        <taxon>Brachyura</taxon>
        <taxon>Eubrachyura</taxon>
        <taxon>Majoidea</taxon>
        <taxon>Majidae</taxon>
        <taxon>Chionoecetes</taxon>
    </lineage>
</organism>
<feature type="region of interest" description="Disordered" evidence="1">
    <location>
        <begin position="236"/>
        <end position="274"/>
    </location>
</feature>
<accession>A0A8J4Y2N7</accession>
<gene>
    <name evidence="2" type="ORF">GWK47_011746</name>
</gene>
<keyword evidence="3" id="KW-1185">Reference proteome</keyword>
<evidence type="ECO:0000313" key="3">
    <source>
        <dbReference type="Proteomes" id="UP000770661"/>
    </source>
</evidence>
<evidence type="ECO:0000256" key="1">
    <source>
        <dbReference type="SAM" id="MobiDB-lite"/>
    </source>
</evidence>
<dbReference type="AlphaFoldDB" id="A0A8J4Y2N7"/>
<proteinExistence type="predicted"/>
<name>A0A8J4Y2N7_CHIOP</name>
<protein>
    <submittedName>
        <fullName evidence="2">Uncharacterized protein</fullName>
    </submittedName>
</protein>
<evidence type="ECO:0000313" key="2">
    <source>
        <dbReference type="EMBL" id="KAG0715541.1"/>
    </source>
</evidence>